<dbReference type="Pfam" id="PF02952">
    <property type="entry name" value="Fucose_iso_C"/>
    <property type="match status" value="1"/>
</dbReference>
<dbReference type="NCBIfam" id="NF008220">
    <property type="entry name" value="PRK10991.1"/>
    <property type="match status" value="1"/>
</dbReference>
<dbReference type="InterPro" id="IPR009015">
    <property type="entry name" value="Fucose_isomerase_N/cen_sf"/>
</dbReference>
<feature type="binding site" evidence="7">
    <location>
        <position position="338"/>
    </location>
    <ligand>
        <name>Mn(2+)</name>
        <dbReference type="ChEBI" id="CHEBI:29035"/>
    </ligand>
</feature>
<feature type="active site" description="Proton acceptor" evidence="7">
    <location>
        <position position="338"/>
    </location>
</feature>
<evidence type="ECO:0000256" key="6">
    <source>
        <dbReference type="ARBA" id="ARBA00023277"/>
    </source>
</evidence>
<gene>
    <name evidence="7" type="primary">fucI</name>
    <name evidence="11" type="ORF">FYJ35_03480</name>
</gene>
<dbReference type="Gene3D" id="3.20.14.10">
    <property type="entry name" value="L-fucose/L-arabinose isomerase, C-terminal"/>
    <property type="match status" value="1"/>
</dbReference>
<dbReference type="EMBL" id="VULZ01000002">
    <property type="protein sequence ID" value="MSS14111.1"/>
    <property type="molecule type" value="Genomic_DNA"/>
</dbReference>
<dbReference type="Pfam" id="PF07882">
    <property type="entry name" value="Fucose_iso_N2"/>
    <property type="match status" value="1"/>
</dbReference>
<keyword evidence="12" id="KW-1185">Reference proteome</keyword>
<proteinExistence type="inferred from homology"/>
<name>A0A6L5X189_9FIRM</name>
<dbReference type="InterPro" id="IPR004216">
    <property type="entry name" value="Fuc/Ara_isomerase_C"/>
</dbReference>
<dbReference type="InterPro" id="IPR038392">
    <property type="entry name" value="Fucose_isomerase_dom2_sf"/>
</dbReference>
<comment type="similarity">
    <text evidence="7">Belongs to the L-fucose isomerase family.</text>
</comment>
<dbReference type="RefSeq" id="WP_154523198.1">
    <property type="nucleotide sequence ID" value="NZ_VULZ01000002.1"/>
</dbReference>
<sequence length="592" mass="65874">MKSYPVIGIRPIIDARRLGIRDELEGKTASMAQAAMKLISEHAFYSDGTRAKCVIADTSISGSEEAARCQEKFRRANVVATLSVTPSWCYPMETIDIDPLTIKAIWGFNGTERPGAVYLASALSAHNEVGIPVFSIYGRDVQDMEDDSIPADVAEKILRFAQCSIAVGEMRNKSYVGFGGVSMGIMGSFIDPKFLIHYLGIRPEWVDMTEILRRIEYGIYDHKEYEKALSWIKANCPEGFDKNLPQLKHTDEQKEEEWKFIAKMTLVIRDIMFGNPKLAQLDDGKWKEEALGKNAVFAGFQGQRAWTDWKPNADFTEAILNSTFDWNGIRQPAVFATEGDNNNGIAMLFENLLTGQAAGFSDVRCYWSPSALKRVTGWDPTGKAENGFIHLINSGSTCLDGCGASIDEEGKPAMKKWWKVTEEDEKNCLKMTDWCPASLTEFRGGGFSSHFLTNVEMPVTMARLNLVDGIGPTLQIAEGNTVVMPTDVFDKINKRTDRTWPSTFFAPRLTGKGAFSDTYTMMSEWGANHGAWTYGHIGADLITLCAMLRIPVTMHNVSEDRIFRPHVWGAFGDKGSVGADIRACEYYGPVYG</sequence>
<evidence type="ECO:0000313" key="12">
    <source>
        <dbReference type="Proteomes" id="UP000481852"/>
    </source>
</evidence>
<dbReference type="HAMAP" id="MF_01254">
    <property type="entry name" value="Fucose_iso"/>
    <property type="match status" value="1"/>
</dbReference>
<dbReference type="InterPro" id="IPR012888">
    <property type="entry name" value="Fucose_iso_N1"/>
</dbReference>
<comment type="caution">
    <text evidence="11">The sequence shown here is derived from an EMBL/GenBank/DDBJ whole genome shotgun (WGS) entry which is preliminary data.</text>
</comment>
<reference evidence="11 12" key="1">
    <citation type="submission" date="2019-08" db="EMBL/GenBank/DDBJ databases">
        <title>In-depth cultivation of the pig gut microbiome towards novel bacterial diversity and tailored functional studies.</title>
        <authorList>
            <person name="Wylensek D."/>
            <person name="Hitch T.C.A."/>
            <person name="Clavel T."/>
        </authorList>
    </citation>
    <scope>NUCLEOTIDE SEQUENCE [LARGE SCALE GENOMIC DNA]</scope>
    <source>
        <strain evidence="11 12">Oil+RF-744-WCA-WT-11</strain>
    </source>
</reference>
<keyword evidence="6 7" id="KW-0119">Carbohydrate metabolism</keyword>
<dbReference type="GO" id="GO:0030145">
    <property type="term" value="F:manganese ion binding"/>
    <property type="evidence" value="ECO:0007669"/>
    <property type="project" value="UniProtKB-UniRule"/>
</dbReference>
<comment type="function">
    <text evidence="7">Converts the aldose L-fucose into the corresponding ketose L-fuculose.</text>
</comment>
<keyword evidence="5 7" id="KW-0294">Fucose metabolism</keyword>
<feature type="domain" description="L-fucose isomerase C-terminal" evidence="8">
    <location>
        <begin position="391"/>
        <end position="555"/>
    </location>
</feature>
<dbReference type="NCBIfam" id="TIGR01089">
    <property type="entry name" value="fucI"/>
    <property type="match status" value="1"/>
</dbReference>
<dbReference type="GO" id="GO:0019571">
    <property type="term" value="P:D-arabinose catabolic process"/>
    <property type="evidence" value="ECO:0007669"/>
    <property type="project" value="TreeGrafter"/>
</dbReference>
<accession>A0A6L5X189</accession>
<evidence type="ECO:0000259" key="10">
    <source>
        <dbReference type="Pfam" id="PF07882"/>
    </source>
</evidence>
<comment type="subcellular location">
    <subcellularLocation>
        <location evidence="7">Cytoplasm</location>
    </subcellularLocation>
</comment>
<organism evidence="11 12">
    <name type="scientific">Porcincola intestinalis</name>
    <dbReference type="NCBI Taxonomy" id="2606632"/>
    <lineage>
        <taxon>Bacteria</taxon>
        <taxon>Bacillati</taxon>
        <taxon>Bacillota</taxon>
        <taxon>Clostridia</taxon>
        <taxon>Lachnospirales</taxon>
        <taxon>Lachnospiraceae</taxon>
        <taxon>Porcincola</taxon>
    </lineage>
</organism>
<keyword evidence="4 7" id="KW-0413">Isomerase</keyword>
<feature type="active site" description="Proton acceptor" evidence="7">
    <location>
        <position position="362"/>
    </location>
</feature>
<dbReference type="InterPro" id="IPR012889">
    <property type="entry name" value="Fucose_isomerase_N2"/>
</dbReference>
<dbReference type="Gene3D" id="3.40.275.10">
    <property type="entry name" value="L-fucose Isomerase, Chain A, domain 2"/>
    <property type="match status" value="1"/>
</dbReference>
<evidence type="ECO:0000256" key="1">
    <source>
        <dbReference type="ARBA" id="ARBA00022490"/>
    </source>
</evidence>
<feature type="binding site" evidence="7">
    <location>
        <position position="362"/>
    </location>
    <ligand>
        <name>Mn(2+)</name>
        <dbReference type="ChEBI" id="CHEBI:29035"/>
    </ligand>
</feature>
<evidence type="ECO:0000256" key="3">
    <source>
        <dbReference type="ARBA" id="ARBA00023211"/>
    </source>
</evidence>
<evidence type="ECO:0000256" key="5">
    <source>
        <dbReference type="ARBA" id="ARBA00023253"/>
    </source>
</evidence>
<dbReference type="Gene3D" id="3.40.50.1070">
    <property type="match status" value="1"/>
</dbReference>
<comment type="cofactor">
    <cofactor evidence="7">
        <name>Mn(2+)</name>
        <dbReference type="ChEBI" id="CHEBI:29035"/>
    </cofactor>
</comment>
<evidence type="ECO:0000259" key="9">
    <source>
        <dbReference type="Pfam" id="PF07881"/>
    </source>
</evidence>
<comment type="pathway">
    <text evidence="7">Carbohydrate degradation; L-fucose degradation; L-lactaldehyde and glycerone phosphate from L-fucose: step 1/3.</text>
</comment>
<keyword evidence="3 7" id="KW-0464">Manganese</keyword>
<dbReference type="InterPro" id="IPR005763">
    <property type="entry name" value="Fucose_isomerase"/>
</dbReference>
<feature type="domain" description="L-fucose isomerase N-terminal-2" evidence="10">
    <location>
        <begin position="173"/>
        <end position="355"/>
    </location>
</feature>
<comment type="catalytic activity">
    <reaction evidence="7">
        <text>L-fucose = L-fuculose</text>
        <dbReference type="Rhea" id="RHEA:17233"/>
        <dbReference type="ChEBI" id="CHEBI:2181"/>
        <dbReference type="ChEBI" id="CHEBI:17617"/>
        <dbReference type="EC" id="5.3.1.25"/>
    </reaction>
</comment>
<dbReference type="SUPFAM" id="SSF50443">
    <property type="entry name" value="FucI/AraA C-terminal domain-like"/>
    <property type="match status" value="1"/>
</dbReference>
<evidence type="ECO:0000256" key="7">
    <source>
        <dbReference type="HAMAP-Rule" id="MF_01254"/>
    </source>
</evidence>
<dbReference type="InterPro" id="IPR015888">
    <property type="entry name" value="Fuc_isomerase_C"/>
</dbReference>
<dbReference type="Proteomes" id="UP000481852">
    <property type="component" value="Unassembled WGS sequence"/>
</dbReference>
<dbReference type="EC" id="5.3.1.25" evidence="7"/>
<evidence type="ECO:0000256" key="2">
    <source>
        <dbReference type="ARBA" id="ARBA00022723"/>
    </source>
</evidence>
<dbReference type="PANTHER" id="PTHR37840:SF1">
    <property type="entry name" value="L-FUCOSE ISOMERASE"/>
    <property type="match status" value="1"/>
</dbReference>
<evidence type="ECO:0000256" key="4">
    <source>
        <dbReference type="ARBA" id="ARBA00023235"/>
    </source>
</evidence>
<dbReference type="InterPro" id="IPR038391">
    <property type="entry name" value="Fucose_iso_dom1_sf"/>
</dbReference>
<evidence type="ECO:0000259" key="8">
    <source>
        <dbReference type="Pfam" id="PF02952"/>
    </source>
</evidence>
<dbReference type="AlphaFoldDB" id="A0A6L5X189"/>
<keyword evidence="2 7" id="KW-0479">Metal-binding</keyword>
<dbReference type="PANTHER" id="PTHR37840">
    <property type="entry name" value="L-FUCOSE ISOMERASE"/>
    <property type="match status" value="1"/>
</dbReference>
<dbReference type="GO" id="GO:0005737">
    <property type="term" value="C:cytoplasm"/>
    <property type="evidence" value="ECO:0007669"/>
    <property type="project" value="UniProtKB-SubCell"/>
</dbReference>
<dbReference type="GO" id="GO:0008790">
    <property type="term" value="F:arabinose isomerase activity"/>
    <property type="evidence" value="ECO:0007669"/>
    <property type="project" value="TreeGrafter"/>
</dbReference>
<feature type="binding site" evidence="7">
    <location>
        <position position="529"/>
    </location>
    <ligand>
        <name>Mn(2+)</name>
        <dbReference type="ChEBI" id="CHEBI:29035"/>
    </ligand>
</feature>
<keyword evidence="1 7" id="KW-0963">Cytoplasm</keyword>
<dbReference type="Pfam" id="PF07881">
    <property type="entry name" value="Fucose_iso_N1"/>
    <property type="match status" value="1"/>
</dbReference>
<dbReference type="SUPFAM" id="SSF53743">
    <property type="entry name" value="FucI/AraA N-terminal and middle domains"/>
    <property type="match status" value="1"/>
</dbReference>
<protein>
    <recommendedName>
        <fullName evidence="7">L-fucose isomerase</fullName>
        <shortName evidence="7">FucIase</shortName>
        <ecNumber evidence="7">5.3.1.25</ecNumber>
    </recommendedName>
    <alternativeName>
        <fullName evidence="7">6-deoxy-L-galactose isomerase</fullName>
    </alternativeName>
</protein>
<evidence type="ECO:0000313" key="11">
    <source>
        <dbReference type="EMBL" id="MSS14111.1"/>
    </source>
</evidence>
<dbReference type="GO" id="GO:0042355">
    <property type="term" value="P:L-fucose catabolic process"/>
    <property type="evidence" value="ECO:0007669"/>
    <property type="project" value="UniProtKB-UniRule"/>
</dbReference>
<feature type="domain" description="L-fucose isomerase N-terminal-1" evidence="9">
    <location>
        <begin position="5"/>
        <end position="172"/>
    </location>
</feature>
<dbReference type="UniPathway" id="UPA00563">
    <property type="reaction ID" value="UER00624"/>
</dbReference>
<dbReference type="InterPro" id="IPR038393">
    <property type="entry name" value="Fuc_iso_dom3_sf"/>
</dbReference>
<dbReference type="GO" id="GO:0008736">
    <property type="term" value="F:L-fucose isomerase activity"/>
    <property type="evidence" value="ECO:0007669"/>
    <property type="project" value="UniProtKB-UniRule"/>
</dbReference>